<protein>
    <submittedName>
        <fullName evidence="2">Alcohol dehydrogenase</fullName>
    </submittedName>
</protein>
<proteinExistence type="predicted"/>
<dbReference type="Proteomes" id="UP000029878">
    <property type="component" value="Unassembled WGS sequence"/>
</dbReference>
<evidence type="ECO:0000313" key="2">
    <source>
        <dbReference type="EMBL" id="TLD82536.1"/>
    </source>
</evidence>
<dbReference type="GO" id="GO:0016491">
    <property type="term" value="F:oxidoreductase activity"/>
    <property type="evidence" value="ECO:0007669"/>
    <property type="project" value="InterPro"/>
</dbReference>
<dbReference type="SMART" id="SM00829">
    <property type="entry name" value="PKS_ER"/>
    <property type="match status" value="1"/>
</dbReference>
<organism evidence="2 3">
    <name type="scientific">Helicobacter trogontum</name>
    <dbReference type="NCBI Taxonomy" id="50960"/>
    <lineage>
        <taxon>Bacteria</taxon>
        <taxon>Pseudomonadati</taxon>
        <taxon>Campylobacterota</taxon>
        <taxon>Epsilonproteobacteria</taxon>
        <taxon>Campylobacterales</taxon>
        <taxon>Helicobacteraceae</taxon>
        <taxon>Helicobacter</taxon>
    </lineage>
</organism>
<dbReference type="SUPFAM" id="SSF51735">
    <property type="entry name" value="NAD(P)-binding Rossmann-fold domains"/>
    <property type="match status" value="1"/>
</dbReference>
<dbReference type="InterPro" id="IPR020843">
    <property type="entry name" value="ER"/>
</dbReference>
<dbReference type="Gene3D" id="3.90.180.10">
    <property type="entry name" value="Medium-chain alcohol dehydrogenases, catalytic domain"/>
    <property type="match status" value="1"/>
</dbReference>
<evidence type="ECO:0000259" key="1">
    <source>
        <dbReference type="SMART" id="SM00829"/>
    </source>
</evidence>
<dbReference type="EMBL" id="JRPL02000019">
    <property type="protein sequence ID" value="TLD82536.1"/>
    <property type="molecule type" value="Genomic_DNA"/>
</dbReference>
<reference evidence="2 3" key="1">
    <citation type="journal article" date="2014" name="Genome Announc.">
        <title>Draft genome sequences of eight enterohepatic helicobacter species isolated from both laboratory and wild rodents.</title>
        <authorList>
            <person name="Sheh A."/>
            <person name="Shen Z."/>
            <person name="Fox J.G."/>
        </authorList>
    </citation>
    <scope>NUCLEOTIDE SEQUENCE [LARGE SCALE GENOMIC DNA]</scope>
    <source>
        <strain evidence="2 3">ATCC 700114</strain>
    </source>
</reference>
<accession>A0A4U8S9D8</accession>
<dbReference type="Gene3D" id="3.40.50.720">
    <property type="entry name" value="NAD(P)-binding Rossmann-like Domain"/>
    <property type="match status" value="1"/>
</dbReference>
<dbReference type="RefSeq" id="WP_034345167.1">
    <property type="nucleotide sequence ID" value="NZ_FZNG01000032.1"/>
</dbReference>
<name>A0A4U8S9D8_9HELI</name>
<dbReference type="InterPro" id="IPR011032">
    <property type="entry name" value="GroES-like_sf"/>
</dbReference>
<dbReference type="InterPro" id="IPR013154">
    <property type="entry name" value="ADH-like_N"/>
</dbReference>
<evidence type="ECO:0000313" key="3">
    <source>
        <dbReference type="Proteomes" id="UP000029878"/>
    </source>
</evidence>
<comment type="caution">
    <text evidence="2">The sequence shown here is derived from an EMBL/GenBank/DDBJ whole genome shotgun (WGS) entry which is preliminary data.</text>
</comment>
<feature type="domain" description="Enoyl reductase (ER)" evidence="1">
    <location>
        <begin position="13"/>
        <end position="298"/>
    </location>
</feature>
<dbReference type="OrthoDB" id="9792321at2"/>
<gene>
    <name evidence="2" type="ORF">LS81_007685</name>
</gene>
<dbReference type="AlphaFoldDB" id="A0A4U8S9D8"/>
<dbReference type="SUPFAM" id="SSF50129">
    <property type="entry name" value="GroES-like"/>
    <property type="match status" value="1"/>
</dbReference>
<dbReference type="InterPro" id="IPR036291">
    <property type="entry name" value="NAD(P)-bd_dom_sf"/>
</dbReference>
<dbReference type="PANTHER" id="PTHR43482">
    <property type="entry name" value="PROTEIN AST1-RELATED"/>
    <property type="match status" value="1"/>
</dbReference>
<dbReference type="PANTHER" id="PTHR43482:SF1">
    <property type="entry name" value="PROTEIN AST1-RELATED"/>
    <property type="match status" value="1"/>
</dbReference>
<dbReference type="InterPro" id="IPR052585">
    <property type="entry name" value="Lipid_raft_assoc_Zn_ADH"/>
</dbReference>
<sequence length="307" mass="33545">MQIPQILEGYVFKNHSLSLIQKDLRALNDDEVLIKNQAISLNPVDWKVIKNEQTFIGVDGMGVAISAQDSRIQIGARYAYHCDLKHDGSFADYTIVKAKALIPITQHTNNLLAAAMPCPGLSAFQAIEKIPNIFGKEVLVNGAGGMLGKILVSLLILQGAKVSTISSKIHHQALLQQGVLNCFDYSADITSSRFDVIFDTTGKADELLGLLKYYGHIVAILGRVNKNNIEAFSTCPSLHEIALGAIHSYGDDKDFSHLISNATKLYTLALENKLLLPKFEVIDFDAIPQALNSLKEGIQGIKFIATI</sequence>
<dbReference type="Pfam" id="PF08240">
    <property type="entry name" value="ADH_N"/>
    <property type="match status" value="1"/>
</dbReference>